<accession>A0A7K1FT79</accession>
<evidence type="ECO:0000256" key="1">
    <source>
        <dbReference type="SAM" id="Coils"/>
    </source>
</evidence>
<sequence length="421" mass="44093">MEPADLPELTALPAAVRGRLLELAAGALDGLPPAQMPASLARVARFTPGKRARLGAVPLAEALQSDAAFRAAVAQAGAGVTDPADPVDLAAGAYLQKLPDLAERLAAVPATTDAAGRDPHEWPRRVRRLERELSAVSAERDRLVAARTGTETQEQALDRLRQRLRDQGTRLRTAEDTVAALQQQLAASAAATAAGLETARAEADSWEKRAKQAADRADRAEQALGRAREAGRDDRAAADRRLDLLLTTLEGAAGGLRREWNLLGGGADPADVVGRDLGVGAPAAETTADPGRLLRWLGLPAAHLIVDGYNVTKSGYPDLTLVQQRERLVRSAGALAARTGAEVTVVFDGAAVTVPQMPGRRVRVLFSPPGVLADDVVRDLAAAEPAGRVVVVISSDREVMDGARARGARTAGAPVLLALLT</sequence>
<evidence type="ECO:0000313" key="2">
    <source>
        <dbReference type="EMBL" id="MTD17362.1"/>
    </source>
</evidence>
<proteinExistence type="predicted"/>
<name>A0A7K1FT79_9ACTN</name>
<dbReference type="PANTHER" id="PTHR34547">
    <property type="entry name" value="YACP-LIKE NYN DOMAIN PROTEIN"/>
    <property type="match status" value="1"/>
</dbReference>
<evidence type="ECO:0000313" key="3">
    <source>
        <dbReference type="Proteomes" id="UP000460221"/>
    </source>
</evidence>
<dbReference type="PANTHER" id="PTHR34547:SF1">
    <property type="entry name" value="YACP-LIKE NYN DOMAIN PROTEIN"/>
    <property type="match status" value="1"/>
</dbReference>
<organism evidence="2 3">
    <name type="scientific">Nakamurella alba</name>
    <dbReference type="NCBI Taxonomy" id="2665158"/>
    <lineage>
        <taxon>Bacteria</taxon>
        <taxon>Bacillati</taxon>
        <taxon>Actinomycetota</taxon>
        <taxon>Actinomycetes</taxon>
        <taxon>Nakamurellales</taxon>
        <taxon>Nakamurellaceae</taxon>
        <taxon>Nakamurella</taxon>
    </lineage>
</organism>
<dbReference type="InterPro" id="IPR010298">
    <property type="entry name" value="YacP-like"/>
</dbReference>
<keyword evidence="1" id="KW-0175">Coiled coil</keyword>
<keyword evidence="3" id="KW-1185">Reference proteome</keyword>
<dbReference type="AlphaFoldDB" id="A0A7K1FT79"/>
<dbReference type="Pfam" id="PF05991">
    <property type="entry name" value="NYN_YacP"/>
    <property type="match status" value="1"/>
</dbReference>
<gene>
    <name evidence="2" type="ORF">GIS00_25860</name>
</gene>
<reference evidence="2 3" key="1">
    <citation type="submission" date="2019-11" db="EMBL/GenBank/DDBJ databases">
        <authorList>
            <person name="Jiang L.-Q."/>
        </authorList>
    </citation>
    <scope>NUCLEOTIDE SEQUENCE [LARGE SCALE GENOMIC DNA]</scope>
    <source>
        <strain evidence="2 3">YIM 132087</strain>
    </source>
</reference>
<dbReference type="RefSeq" id="WP_154771344.1">
    <property type="nucleotide sequence ID" value="NZ_WLYK01000018.1"/>
</dbReference>
<dbReference type="EMBL" id="WLYK01000018">
    <property type="protein sequence ID" value="MTD17362.1"/>
    <property type="molecule type" value="Genomic_DNA"/>
</dbReference>
<comment type="caution">
    <text evidence="2">The sequence shown here is derived from an EMBL/GenBank/DDBJ whole genome shotgun (WGS) entry which is preliminary data.</text>
</comment>
<dbReference type="Gene3D" id="1.10.287.1490">
    <property type="match status" value="1"/>
</dbReference>
<protein>
    <submittedName>
        <fullName evidence="2">RNA-binding protein</fullName>
    </submittedName>
</protein>
<dbReference type="Proteomes" id="UP000460221">
    <property type="component" value="Unassembled WGS sequence"/>
</dbReference>
<feature type="coiled-coil region" evidence="1">
    <location>
        <begin position="126"/>
        <end position="230"/>
    </location>
</feature>